<evidence type="ECO:0000256" key="1">
    <source>
        <dbReference type="SAM" id="Phobius"/>
    </source>
</evidence>
<feature type="transmembrane region" description="Helical" evidence="1">
    <location>
        <begin position="461"/>
        <end position="481"/>
    </location>
</feature>
<feature type="transmembrane region" description="Helical" evidence="1">
    <location>
        <begin position="520"/>
        <end position="543"/>
    </location>
</feature>
<feature type="transmembrane region" description="Helical" evidence="1">
    <location>
        <begin position="163"/>
        <end position="184"/>
    </location>
</feature>
<feature type="transmembrane region" description="Helical" evidence="1">
    <location>
        <begin position="135"/>
        <end position="156"/>
    </location>
</feature>
<organism evidence="2 3">
    <name type="scientific">Stieleria bergensis</name>
    <dbReference type="NCBI Taxonomy" id="2528025"/>
    <lineage>
        <taxon>Bacteria</taxon>
        <taxon>Pseudomonadati</taxon>
        <taxon>Planctomycetota</taxon>
        <taxon>Planctomycetia</taxon>
        <taxon>Pirellulales</taxon>
        <taxon>Pirellulaceae</taxon>
        <taxon>Stieleria</taxon>
    </lineage>
</organism>
<reference evidence="2 3" key="1">
    <citation type="submission" date="2019-02" db="EMBL/GenBank/DDBJ databases">
        <title>Deep-cultivation of Planctomycetes and their phenomic and genomic characterization uncovers novel biology.</title>
        <authorList>
            <person name="Wiegand S."/>
            <person name="Jogler M."/>
            <person name="Boedeker C."/>
            <person name="Pinto D."/>
            <person name="Vollmers J."/>
            <person name="Rivas-Marin E."/>
            <person name="Kohn T."/>
            <person name="Peeters S.H."/>
            <person name="Heuer A."/>
            <person name="Rast P."/>
            <person name="Oberbeckmann S."/>
            <person name="Bunk B."/>
            <person name="Jeske O."/>
            <person name="Meyerdierks A."/>
            <person name="Storesund J.E."/>
            <person name="Kallscheuer N."/>
            <person name="Luecker S."/>
            <person name="Lage O.M."/>
            <person name="Pohl T."/>
            <person name="Merkel B.J."/>
            <person name="Hornburger P."/>
            <person name="Mueller R.-W."/>
            <person name="Bruemmer F."/>
            <person name="Labrenz M."/>
            <person name="Spormann A.M."/>
            <person name="Op den Camp H."/>
            <person name="Overmann J."/>
            <person name="Amann R."/>
            <person name="Jetten M.S.M."/>
            <person name="Mascher T."/>
            <person name="Medema M.H."/>
            <person name="Devos D.P."/>
            <person name="Kaster A.-K."/>
            <person name="Ovreas L."/>
            <person name="Rohde M."/>
            <person name="Galperin M.Y."/>
            <person name="Jogler C."/>
        </authorList>
    </citation>
    <scope>NUCLEOTIDE SEQUENCE [LARGE SCALE GENOMIC DNA]</scope>
    <source>
        <strain evidence="2 3">SV_7m_r</strain>
    </source>
</reference>
<gene>
    <name evidence="2" type="ORF">SV7mr_16100</name>
</gene>
<feature type="transmembrane region" description="Helical" evidence="1">
    <location>
        <begin position="215"/>
        <end position="246"/>
    </location>
</feature>
<feature type="transmembrane region" description="Helical" evidence="1">
    <location>
        <begin position="388"/>
        <end position="412"/>
    </location>
</feature>
<dbReference type="Proteomes" id="UP000315003">
    <property type="component" value="Chromosome"/>
</dbReference>
<keyword evidence="1" id="KW-0812">Transmembrane</keyword>
<dbReference type="RefSeq" id="WP_145270750.1">
    <property type="nucleotide sequence ID" value="NZ_CP036272.1"/>
</dbReference>
<accession>A0A517SSK3</accession>
<evidence type="ECO:0000313" key="3">
    <source>
        <dbReference type="Proteomes" id="UP000315003"/>
    </source>
</evidence>
<evidence type="ECO:0008006" key="4">
    <source>
        <dbReference type="Google" id="ProtNLM"/>
    </source>
</evidence>
<dbReference type="OrthoDB" id="251120at2"/>
<dbReference type="EMBL" id="CP036272">
    <property type="protein sequence ID" value="QDT59104.1"/>
    <property type="molecule type" value="Genomic_DNA"/>
</dbReference>
<evidence type="ECO:0000313" key="2">
    <source>
        <dbReference type="EMBL" id="QDT59104.1"/>
    </source>
</evidence>
<feature type="transmembrane region" description="Helical" evidence="1">
    <location>
        <begin position="190"/>
        <end position="208"/>
    </location>
</feature>
<keyword evidence="1" id="KW-1133">Transmembrane helix</keyword>
<feature type="transmembrane region" description="Helical" evidence="1">
    <location>
        <begin position="252"/>
        <end position="274"/>
    </location>
</feature>
<feature type="transmembrane region" description="Helical" evidence="1">
    <location>
        <begin position="12"/>
        <end position="31"/>
    </location>
</feature>
<sequence>MSDDLAQGRLVRCVYGLLIIVALSVVSGRIASVTSKEGDTPFLSANDRSRWCTIASLVENGTYQIDPFLERQGAKANRRPWGTIDLVRHQGADEEQHYYSSKPPLLPTLYAGVYYVLRHSMGTTLSEQPLYMGRLLLWLINIPILAIFLLATIWTIDRVTTEPIVQCFVAACVCFGTMLLPFSISLNNHVPAAAAMAVALYLFVTGIQQPTKWPMWFFCGLCAAFGAANELPALAMTTALVGILVVTNWRAVPGYLLGASLVAAAYFGTSYLAHQDHLPPYFHRGNGELLATLPESPDDETLREELTRLSLVGPGSSIDRSWTRDPARERVTINQHEFIALVSVFDEAVEVRRWDDWYDYPGSYWVDGRRRGVDVGEPSRMIYAIHMLVGHHGIFSLTPIWLLVPIGIVVGLSRSRASKLPGGASKGSHSRAVQVRQQLDSSVLHKASPEAFMLGGGATSYQLLSLAILATSAVCIAFFVARPEIDRNYGGVSACFRWLLWLAPFWLYSLALASEHLAKHTWSILAGGILLAASAFSMSTALSNPWQSPWLYRFWDLLGWING</sequence>
<dbReference type="AlphaFoldDB" id="A0A517SSK3"/>
<proteinExistence type="predicted"/>
<protein>
    <recommendedName>
        <fullName evidence="4">Glycosyltransferase RgtA/B/C/D-like domain-containing protein</fullName>
    </recommendedName>
</protein>
<feature type="transmembrane region" description="Helical" evidence="1">
    <location>
        <begin position="488"/>
        <end position="508"/>
    </location>
</feature>
<keyword evidence="3" id="KW-1185">Reference proteome</keyword>
<keyword evidence="1" id="KW-0472">Membrane</keyword>
<name>A0A517SSK3_9BACT</name>